<proteinExistence type="predicted"/>
<dbReference type="SUPFAM" id="SSF51735">
    <property type="entry name" value="NAD(P)-binding Rossmann-fold domains"/>
    <property type="match status" value="1"/>
</dbReference>
<sequence>MNKSIAIMGCGWLGFPLAQSLIKQGFKVYGTTTSTNKLPVLEKAGIVPFLVSVSEERIEGQIVELLGNSESLIINIPPKLRGSNRGNYVQKMALVRQAVIASKIRNIVFISSTSVYGDGQGKVTEVVPPEPTSESGKQVLSAEKLISNIPNVETTIIRFGGLIGKDRHPITMLSGKKDLRNGNHPVNLIHLDDCVALINSVLKKHWWGEVFNAVYPIHPTKEKYYQQIALKRGVMPPEYVQNSKFSGKIIDSSKLISVKKFRFKTSIFD</sequence>
<dbReference type="InterPro" id="IPR036291">
    <property type="entry name" value="NAD(P)-bd_dom_sf"/>
</dbReference>
<dbReference type="EMBL" id="JABTCG010000002">
    <property type="protein sequence ID" value="MBD0850310.1"/>
    <property type="molecule type" value="Genomic_DNA"/>
</dbReference>
<dbReference type="InterPro" id="IPR051783">
    <property type="entry name" value="NAD(P)-dependent_oxidoreduct"/>
</dbReference>
<dbReference type="PANTHER" id="PTHR48079:SF6">
    <property type="entry name" value="NAD(P)-BINDING DOMAIN-CONTAINING PROTEIN-RELATED"/>
    <property type="match status" value="1"/>
</dbReference>
<dbReference type="PANTHER" id="PTHR48079">
    <property type="entry name" value="PROTEIN YEEZ"/>
    <property type="match status" value="1"/>
</dbReference>
<evidence type="ECO:0000313" key="2">
    <source>
        <dbReference type="Proteomes" id="UP000598350"/>
    </source>
</evidence>
<gene>
    <name evidence="1" type="ORF">HPE63_06475</name>
</gene>
<comment type="caution">
    <text evidence="1">The sequence shown here is derived from an EMBL/GenBank/DDBJ whole genome shotgun (WGS) entry which is preliminary data.</text>
</comment>
<reference evidence="1 2" key="1">
    <citation type="submission" date="2020-05" db="EMBL/GenBank/DDBJ databases">
        <title>The draft genome sequence of Maribacter arenosus CAU 1321.</title>
        <authorList>
            <person name="Mu L."/>
        </authorList>
    </citation>
    <scope>NUCLEOTIDE SEQUENCE [LARGE SCALE GENOMIC DNA]</scope>
    <source>
        <strain evidence="1 2">CAU 1321</strain>
    </source>
</reference>
<dbReference type="Proteomes" id="UP000598350">
    <property type="component" value="Unassembled WGS sequence"/>
</dbReference>
<dbReference type="Gene3D" id="3.40.50.720">
    <property type="entry name" value="NAD(P)-binding Rossmann-like Domain"/>
    <property type="match status" value="1"/>
</dbReference>
<protein>
    <submittedName>
        <fullName evidence="1">NAD(P)H-binding protein</fullName>
    </submittedName>
</protein>
<evidence type="ECO:0000313" key="1">
    <source>
        <dbReference type="EMBL" id="MBD0850310.1"/>
    </source>
</evidence>
<accession>A0ABR7V9H3</accession>
<dbReference type="RefSeq" id="WP_188313443.1">
    <property type="nucleotide sequence ID" value="NZ_JABTCG010000002.1"/>
</dbReference>
<organism evidence="1 2">
    <name type="scientific">Maribacter arenosus</name>
    <dbReference type="NCBI Taxonomy" id="1854708"/>
    <lineage>
        <taxon>Bacteria</taxon>
        <taxon>Pseudomonadati</taxon>
        <taxon>Bacteroidota</taxon>
        <taxon>Flavobacteriia</taxon>
        <taxon>Flavobacteriales</taxon>
        <taxon>Flavobacteriaceae</taxon>
        <taxon>Maribacter</taxon>
    </lineage>
</organism>
<name>A0ABR7V9H3_9FLAO</name>
<keyword evidence="2" id="KW-1185">Reference proteome</keyword>